<dbReference type="Proteomes" id="UP000483379">
    <property type="component" value="Unassembled WGS sequence"/>
</dbReference>
<name>A0A6M0K6M0_9GAMM</name>
<dbReference type="EMBL" id="JAAIJQ010000069">
    <property type="protein sequence ID" value="NEV63985.1"/>
    <property type="molecule type" value="Genomic_DNA"/>
</dbReference>
<gene>
    <name evidence="1" type="ORF">G3446_19180</name>
</gene>
<sequence>MTDNAFAVEIRAQVNKQTATELTLAYELRNTTDARIFVFDHLLYFDAKGATERADTGAYVFSDGEGVARIVRGFIAPPMFMSVARRPPIVASAVNPGWASAGLIKLSLPLAEAGPYFPAQPCDAASAQPITRLRVQVGWVEEREGTKTGPFEIDHKSLVRLIGGWGSPLQRTAQAEIQVTGVKLCLYSGRFDRAQLQR</sequence>
<keyword evidence="2" id="KW-1185">Reference proteome</keyword>
<protein>
    <submittedName>
        <fullName evidence="1">Uncharacterized protein</fullName>
    </submittedName>
</protein>
<evidence type="ECO:0000313" key="1">
    <source>
        <dbReference type="EMBL" id="NEV63985.1"/>
    </source>
</evidence>
<reference evidence="1 2" key="1">
    <citation type="submission" date="2020-02" db="EMBL/GenBank/DDBJ databases">
        <title>Genome sequences of Thiorhodococcus mannitoliphagus and Thiorhodococcus minor, purple sulfur photosynthetic bacteria in the gammaproteobacterial family, Chromatiaceae.</title>
        <authorList>
            <person name="Aviles F.A."/>
            <person name="Meyer T.E."/>
            <person name="Kyndt J.A."/>
        </authorList>
    </citation>
    <scope>NUCLEOTIDE SEQUENCE [LARGE SCALE GENOMIC DNA]</scope>
    <source>
        <strain evidence="1 2">DSM 11518</strain>
    </source>
</reference>
<organism evidence="1 2">
    <name type="scientific">Thiorhodococcus minor</name>
    <dbReference type="NCBI Taxonomy" id="57489"/>
    <lineage>
        <taxon>Bacteria</taxon>
        <taxon>Pseudomonadati</taxon>
        <taxon>Pseudomonadota</taxon>
        <taxon>Gammaproteobacteria</taxon>
        <taxon>Chromatiales</taxon>
        <taxon>Chromatiaceae</taxon>
        <taxon>Thiorhodococcus</taxon>
    </lineage>
</organism>
<dbReference type="AlphaFoldDB" id="A0A6M0K6M0"/>
<evidence type="ECO:0000313" key="2">
    <source>
        <dbReference type="Proteomes" id="UP000483379"/>
    </source>
</evidence>
<accession>A0A6M0K6M0</accession>
<comment type="caution">
    <text evidence="1">The sequence shown here is derived from an EMBL/GenBank/DDBJ whole genome shotgun (WGS) entry which is preliminary data.</text>
</comment>
<dbReference type="RefSeq" id="WP_164454453.1">
    <property type="nucleotide sequence ID" value="NZ_JAAIJQ010000069.1"/>
</dbReference>
<proteinExistence type="predicted"/>